<evidence type="ECO:0000313" key="2">
    <source>
        <dbReference type="Proteomes" id="UP000231252"/>
    </source>
</evidence>
<reference evidence="2" key="1">
    <citation type="submission" date="2017-09" db="EMBL/GenBank/DDBJ databases">
        <title>Depth-based differentiation of microbial function through sediment-hosted aquifers and enrichment of novel symbionts in the deep terrestrial subsurface.</title>
        <authorList>
            <person name="Probst A.J."/>
            <person name="Ladd B."/>
            <person name="Jarett J.K."/>
            <person name="Geller-Mcgrath D.E."/>
            <person name="Sieber C.M.K."/>
            <person name="Emerson J.B."/>
            <person name="Anantharaman K."/>
            <person name="Thomas B.C."/>
            <person name="Malmstrom R."/>
            <person name="Stieglmeier M."/>
            <person name="Klingl A."/>
            <person name="Woyke T."/>
            <person name="Ryan C.M."/>
            <person name="Banfield J.F."/>
        </authorList>
    </citation>
    <scope>NUCLEOTIDE SEQUENCE [LARGE SCALE GENOMIC DNA]</scope>
</reference>
<name>A0A2H0XBX6_UNCKA</name>
<gene>
    <name evidence="1" type="ORF">COT50_02525</name>
</gene>
<proteinExistence type="predicted"/>
<sequence>MKKVLSLLAVCVLAIVAIVMSAIVYINKRPITNNVTSPIYTPGMESLNSWNYPEPPEEFAWEKVVPTVADLENSRIYADDRYGRDEKDYKWTYYEIPVTGVLYTNTTKDIDPLYQKVGIEGEKQFRKDMENLGWKESAIYQKYSLNSTMASGPSGSAYGYLKLIDKQIVTVVSSYNYKATSYEETKGGLESKCPCEVVTKFFVSDPIALDKYLP</sequence>
<dbReference type="Proteomes" id="UP000231252">
    <property type="component" value="Unassembled WGS sequence"/>
</dbReference>
<comment type="caution">
    <text evidence="1">The sequence shown here is derived from an EMBL/GenBank/DDBJ whole genome shotgun (WGS) entry which is preliminary data.</text>
</comment>
<dbReference type="EMBL" id="PEYU01000058">
    <property type="protein sequence ID" value="PIS22315.1"/>
    <property type="molecule type" value="Genomic_DNA"/>
</dbReference>
<evidence type="ECO:0000313" key="1">
    <source>
        <dbReference type="EMBL" id="PIS22315.1"/>
    </source>
</evidence>
<accession>A0A2H0XBX6</accession>
<organism evidence="1 2">
    <name type="scientific">candidate division WWE3 bacterium CG08_land_8_20_14_0_20_41_10</name>
    <dbReference type="NCBI Taxonomy" id="1975085"/>
    <lineage>
        <taxon>Bacteria</taxon>
        <taxon>Katanobacteria</taxon>
    </lineage>
</organism>
<protein>
    <submittedName>
        <fullName evidence="1">Uncharacterized protein</fullName>
    </submittedName>
</protein>
<dbReference type="AlphaFoldDB" id="A0A2H0XBX6"/>